<dbReference type="EMBL" id="CABVHK010000008">
    <property type="protein sequence ID" value="VVM89445.1"/>
    <property type="molecule type" value="Genomic_DNA"/>
</dbReference>
<dbReference type="RefSeq" id="WP_150711476.1">
    <property type="nucleotide sequence ID" value="NZ_CABVHK010000008.1"/>
</dbReference>
<dbReference type="OrthoDB" id="7553681at2"/>
<evidence type="ECO:0000313" key="3">
    <source>
        <dbReference type="Proteomes" id="UP000326953"/>
    </source>
</evidence>
<dbReference type="AlphaFoldDB" id="A0A5E6TIX5"/>
<gene>
    <name evidence="2" type="ORF">PS662_02749</name>
</gene>
<evidence type="ECO:0000313" key="2">
    <source>
        <dbReference type="EMBL" id="VVM89445.1"/>
    </source>
</evidence>
<feature type="transmembrane region" description="Helical" evidence="1">
    <location>
        <begin position="285"/>
        <end position="302"/>
    </location>
</feature>
<keyword evidence="1" id="KW-1133">Transmembrane helix</keyword>
<dbReference type="Proteomes" id="UP000326953">
    <property type="component" value="Unassembled WGS sequence"/>
</dbReference>
<evidence type="ECO:0000256" key="1">
    <source>
        <dbReference type="SAM" id="Phobius"/>
    </source>
</evidence>
<organism evidence="2 3">
    <name type="scientific">Pseudomonas fluorescens</name>
    <dbReference type="NCBI Taxonomy" id="294"/>
    <lineage>
        <taxon>Bacteria</taxon>
        <taxon>Pseudomonadati</taxon>
        <taxon>Pseudomonadota</taxon>
        <taxon>Gammaproteobacteria</taxon>
        <taxon>Pseudomonadales</taxon>
        <taxon>Pseudomonadaceae</taxon>
        <taxon>Pseudomonas</taxon>
    </lineage>
</organism>
<reference evidence="2 3" key="1">
    <citation type="submission" date="2019-09" db="EMBL/GenBank/DDBJ databases">
        <authorList>
            <person name="Chandra G."/>
            <person name="Truman W A."/>
        </authorList>
    </citation>
    <scope>NUCLEOTIDE SEQUENCE [LARGE SCALE GENOMIC DNA]</scope>
    <source>
        <strain evidence="2">PS662</strain>
    </source>
</reference>
<feature type="transmembrane region" description="Helical" evidence="1">
    <location>
        <begin position="353"/>
        <end position="372"/>
    </location>
</feature>
<keyword evidence="1" id="KW-0812">Transmembrane</keyword>
<protein>
    <submittedName>
        <fullName evidence="2">Uncharacterized protein</fullName>
    </submittedName>
</protein>
<proteinExistence type="predicted"/>
<keyword evidence="1" id="KW-0472">Membrane</keyword>
<sequence>MTQDEWLAACVRLTEVMGTPSLIDGSLVGDFQLTAELRAILKNLEASDHFLDRTKVFGQSDGDRVSISLDVPRTSNAFYAEDWTDLLTTGSFSWNPPVEYFILKDRSQAHRENYAKIVRVARALELAADHVDPDASSRKLIYLGKKKLEMFIMYSDLDISLIDEDIKGIELFLQDGDKHKNQRHSIIKASLQESIGGGVVDEMFAVLLKKFTAFVRSVEHGYALYVSEFSYEKILEDATKAKLDFHIRINKLISEMQNQLLAIPAAFIFVGTQFKGGVGFDVSKISLILGVLIFGVLMDILVRNQKDSMRAIQHEIDAEVLKHIKISAKIKPQIEAIFFPLVERSQKFKQKMFIIELSVSTIIAFTMILTLGGF</sequence>
<name>A0A5E6TIX5_PSEFL</name>
<accession>A0A5E6TIX5</accession>